<proteinExistence type="predicted"/>
<feature type="coiled-coil region" evidence="1">
    <location>
        <begin position="39"/>
        <end position="87"/>
    </location>
</feature>
<evidence type="ECO:0000256" key="1">
    <source>
        <dbReference type="SAM" id="Coils"/>
    </source>
</evidence>
<feature type="coiled-coil region" evidence="1">
    <location>
        <begin position="119"/>
        <end position="219"/>
    </location>
</feature>
<sequence length="496" mass="58970">MGASTSIEKNVTVEKKLYDAYVIKYNDNVRELISVKKHVSDLQEELKAKASELDSYKIDNAIIEQQIKTTEQTLIDTQEKLENTKRLLGIELQMNNHNYTWRTKYESLVKTSDSYSKDLSEKEQKLNYLNQQNVKLQTDNIQLKKELEEVTQQKSMLNEEIQKKEFIYNDEVNKLKTELNKVSQDVENVKLEYNMKLRNELEEELKKKYHAHLKELEEKLVKETVTDEILRKIIQIYHRIEELQDTVSIKRDIMMNKIKAINYDDKEKLIENFKSDYDIYEKTLASKNISTCNKNFIDAYAKYKHVSLRNGDTKKNVFWQVYQIENSIKNFRKKFNTFARELSKTVETNERCDKDLNMQLLLQGLDTEEELYQDVLKMAKETVEVWKEYLDIDKNKYSRKVYDSSGTSISVDSKSLILFNAMENKHSENEDYLMVSMFLNKNRIVEKNVIVRRLGKSCPNFNRPLIVHFTNRYCVDRILQLSKNPGWFNGYNPRWI</sequence>
<dbReference type="AlphaFoldDB" id="A0AAW1JHD8"/>
<keyword evidence="1" id="KW-0175">Coiled coil</keyword>
<protein>
    <submittedName>
        <fullName evidence="2">Uncharacterized protein</fullName>
    </submittedName>
</protein>
<comment type="caution">
    <text evidence="2">The sequence shown here is derived from an EMBL/GenBank/DDBJ whole genome shotgun (WGS) entry which is preliminary data.</text>
</comment>
<gene>
    <name evidence="2" type="ORF">QE152_g29583</name>
</gene>
<evidence type="ECO:0000313" key="2">
    <source>
        <dbReference type="EMBL" id="KAK9703076.1"/>
    </source>
</evidence>
<organism evidence="2 3">
    <name type="scientific">Popillia japonica</name>
    <name type="common">Japanese beetle</name>
    <dbReference type="NCBI Taxonomy" id="7064"/>
    <lineage>
        <taxon>Eukaryota</taxon>
        <taxon>Metazoa</taxon>
        <taxon>Ecdysozoa</taxon>
        <taxon>Arthropoda</taxon>
        <taxon>Hexapoda</taxon>
        <taxon>Insecta</taxon>
        <taxon>Pterygota</taxon>
        <taxon>Neoptera</taxon>
        <taxon>Endopterygota</taxon>
        <taxon>Coleoptera</taxon>
        <taxon>Polyphaga</taxon>
        <taxon>Scarabaeiformia</taxon>
        <taxon>Scarabaeidae</taxon>
        <taxon>Rutelinae</taxon>
        <taxon>Popillia</taxon>
    </lineage>
</organism>
<name>A0AAW1JHD8_POPJA</name>
<reference evidence="2 3" key="1">
    <citation type="journal article" date="2024" name="BMC Genomics">
        <title>De novo assembly and annotation of Popillia japonica's genome with initial clues to its potential as an invasive pest.</title>
        <authorList>
            <person name="Cucini C."/>
            <person name="Boschi S."/>
            <person name="Funari R."/>
            <person name="Cardaioli E."/>
            <person name="Iannotti N."/>
            <person name="Marturano G."/>
            <person name="Paoli F."/>
            <person name="Bruttini M."/>
            <person name="Carapelli A."/>
            <person name="Frati F."/>
            <person name="Nardi F."/>
        </authorList>
    </citation>
    <scope>NUCLEOTIDE SEQUENCE [LARGE SCALE GENOMIC DNA]</scope>
    <source>
        <strain evidence="2">DMR45628</strain>
    </source>
</reference>
<accession>A0AAW1JHD8</accession>
<keyword evidence="3" id="KW-1185">Reference proteome</keyword>
<dbReference type="EMBL" id="JASPKY010000377">
    <property type="protein sequence ID" value="KAK9703076.1"/>
    <property type="molecule type" value="Genomic_DNA"/>
</dbReference>
<dbReference type="Proteomes" id="UP001458880">
    <property type="component" value="Unassembled WGS sequence"/>
</dbReference>
<evidence type="ECO:0000313" key="3">
    <source>
        <dbReference type="Proteomes" id="UP001458880"/>
    </source>
</evidence>